<evidence type="ECO:0000259" key="2">
    <source>
        <dbReference type="Pfam" id="PF00326"/>
    </source>
</evidence>
<organism evidence="3 4">
    <name type="scientific">Hafnia paralvei</name>
    <dbReference type="NCBI Taxonomy" id="546367"/>
    <lineage>
        <taxon>Bacteria</taxon>
        <taxon>Pseudomonadati</taxon>
        <taxon>Pseudomonadota</taxon>
        <taxon>Gammaproteobacteria</taxon>
        <taxon>Enterobacterales</taxon>
        <taxon>Hafniaceae</taxon>
        <taxon>Hafnia</taxon>
    </lineage>
</organism>
<protein>
    <submittedName>
        <fullName evidence="3">Aminopeptidase</fullName>
    </submittedName>
</protein>
<keyword evidence="3" id="KW-0031">Aminopeptidase</keyword>
<reference evidence="3 4" key="1">
    <citation type="submission" date="2019-02" db="EMBL/GenBank/DDBJ databases">
        <title>Comparative genomic analysis of the Hafnia genus genomes.</title>
        <authorList>
            <person name="Zhiqiu Y."/>
            <person name="Chao Y."/>
            <person name="Yuhui D."/>
            <person name="Di H."/>
            <person name="Bin L."/>
        </authorList>
    </citation>
    <scope>NUCLEOTIDE SEQUENCE [LARGE SCALE GENOMIC DNA]</scope>
    <source>
        <strain evidence="3 4">PCM_1194</strain>
    </source>
</reference>
<name>A0A4Q9EPH1_9GAMM</name>
<dbReference type="InterPro" id="IPR029058">
    <property type="entry name" value="AB_hydrolase_fold"/>
</dbReference>
<sequence length="335" mass="37232">MLYETEFLMEGYKYFSKRVMTLMVLVASVFVSGCDNSTATPESLSSARAKFKTEIVDTSFQGDGEPATPPADIFSLVSYPAQDGKMAAFLTPDPHDGKKHPAVIWLVGGYGGIGSDDFFWTEQDRSNDQSGSAFRKSGLVMMVPSFRGENANPGKYEMFYGEIDDLESARKYLASQPYVDPNRIYLAGHSTGGTRVLLGSEYLTGFRAAFSLGGIPDLKKRIEGGNMMVAVPFNQNNPEEFRLRSPGEFITSIKSPTFYFEGEEYFWPEFNDLKVVAKEKSIPLHIYKIDGGDHFNIITPVTEMIAKKILQDTDDKVNISFSDGDLRTIQNGISH</sequence>
<dbReference type="EMBL" id="SITD01000044">
    <property type="protein sequence ID" value="TBM28810.1"/>
    <property type="molecule type" value="Genomic_DNA"/>
</dbReference>
<dbReference type="Gene3D" id="3.40.50.1820">
    <property type="entry name" value="alpha/beta hydrolase"/>
    <property type="match status" value="1"/>
</dbReference>
<dbReference type="InterPro" id="IPR050261">
    <property type="entry name" value="FrsA_esterase"/>
</dbReference>
<accession>A0A4Q9EPH1</accession>
<dbReference type="PANTHER" id="PTHR22946:SF9">
    <property type="entry name" value="POLYKETIDE TRANSFERASE AF380"/>
    <property type="match status" value="1"/>
</dbReference>
<dbReference type="AlphaFoldDB" id="A0A4Q9EPH1"/>
<keyword evidence="3" id="KW-0645">Protease</keyword>
<dbReference type="GO" id="GO:0006508">
    <property type="term" value="P:proteolysis"/>
    <property type="evidence" value="ECO:0007669"/>
    <property type="project" value="InterPro"/>
</dbReference>
<dbReference type="Proteomes" id="UP000293380">
    <property type="component" value="Unassembled WGS sequence"/>
</dbReference>
<feature type="domain" description="Peptidase S9 prolyl oligopeptidase catalytic" evidence="2">
    <location>
        <begin position="134"/>
        <end position="262"/>
    </location>
</feature>
<evidence type="ECO:0000313" key="3">
    <source>
        <dbReference type="EMBL" id="TBM28810.1"/>
    </source>
</evidence>
<dbReference type="Pfam" id="PF00326">
    <property type="entry name" value="Peptidase_S9"/>
    <property type="match status" value="1"/>
</dbReference>
<dbReference type="InterPro" id="IPR001375">
    <property type="entry name" value="Peptidase_S9_cat"/>
</dbReference>
<evidence type="ECO:0000256" key="1">
    <source>
        <dbReference type="ARBA" id="ARBA00022801"/>
    </source>
</evidence>
<keyword evidence="1" id="KW-0378">Hydrolase</keyword>
<proteinExistence type="predicted"/>
<dbReference type="SUPFAM" id="SSF53474">
    <property type="entry name" value="alpha/beta-Hydrolases"/>
    <property type="match status" value="1"/>
</dbReference>
<dbReference type="GO" id="GO:0004177">
    <property type="term" value="F:aminopeptidase activity"/>
    <property type="evidence" value="ECO:0007669"/>
    <property type="project" value="UniProtKB-KW"/>
</dbReference>
<dbReference type="GO" id="GO:0008236">
    <property type="term" value="F:serine-type peptidase activity"/>
    <property type="evidence" value="ECO:0007669"/>
    <property type="project" value="InterPro"/>
</dbReference>
<comment type="caution">
    <text evidence="3">The sequence shown here is derived from an EMBL/GenBank/DDBJ whole genome shotgun (WGS) entry which is preliminary data.</text>
</comment>
<gene>
    <name evidence="3" type="ORF">EYY89_07590</name>
</gene>
<dbReference type="PANTHER" id="PTHR22946">
    <property type="entry name" value="DIENELACTONE HYDROLASE DOMAIN-CONTAINING PROTEIN-RELATED"/>
    <property type="match status" value="1"/>
</dbReference>
<dbReference type="GO" id="GO:0052689">
    <property type="term" value="F:carboxylic ester hydrolase activity"/>
    <property type="evidence" value="ECO:0007669"/>
    <property type="project" value="UniProtKB-ARBA"/>
</dbReference>
<evidence type="ECO:0000313" key="4">
    <source>
        <dbReference type="Proteomes" id="UP000293380"/>
    </source>
</evidence>